<protein>
    <submittedName>
        <fullName evidence="2">DUF228 domain-containing protein</fullName>
    </submittedName>
</protein>
<dbReference type="InterPro" id="IPR004239">
    <property type="entry name" value="DUF228"/>
</dbReference>
<geneLocation type="plasmid" evidence="2 3">
    <name>pZSt-lp66</name>
</geneLocation>
<evidence type="ECO:0000313" key="1">
    <source>
        <dbReference type="EMBL" id="QFP48568.1"/>
    </source>
</evidence>
<dbReference type="EMBL" id="CP044788">
    <property type="protein sequence ID" value="QFP48568.1"/>
    <property type="molecule type" value="Genomic_DNA"/>
</dbReference>
<dbReference type="Pfam" id="PF02989">
    <property type="entry name" value="DUF228"/>
    <property type="match status" value="1"/>
</dbReference>
<reference evidence="1" key="1">
    <citation type="submission" date="2019-10" db="EMBL/GenBank/DDBJ databases">
        <title>Whole genome sequencing of Borrelia miyamotoi strains isolated in Europe.</title>
        <authorList>
            <person name="Sprong H."/>
            <person name="Azagi T."/>
            <person name="Kuleshov K.V."/>
            <person name="Platonov A.E."/>
            <person name="Hoornstra D."/>
            <person name="Hovius J.W."/>
        </authorList>
    </citation>
    <scope>NUCLEOTIDE SEQUENCE</scope>
    <source>
        <strain evidence="1">NL-IR-1</strain>
        <plasmid evidence="1">unnamed</plasmid>
    </source>
</reference>
<sequence>MLNYMLKLEVAIIYNLYVICIAIDDFTQTATVIPLPGNTFQGSLLANNANVRYGDRLFFDKYGMFKKVKHIHNKKNIICNAIGQNFLQFERQVWIILREG</sequence>
<geneLocation type="plasmid" evidence="1">
    <name>unnamed</name>
</geneLocation>
<organism evidence="1">
    <name type="scientific">Borrelia miyamotoi</name>
    <dbReference type="NCBI Taxonomy" id="47466"/>
    <lineage>
        <taxon>Bacteria</taxon>
        <taxon>Pseudomonadati</taxon>
        <taxon>Spirochaetota</taxon>
        <taxon>Spirochaetia</taxon>
        <taxon>Spirochaetales</taxon>
        <taxon>Borreliaceae</taxon>
        <taxon>Borrelia</taxon>
    </lineage>
</organism>
<dbReference type="EMBL" id="CP114723">
    <property type="protein sequence ID" value="WAZ72429.1"/>
    <property type="molecule type" value="Genomic_DNA"/>
</dbReference>
<gene>
    <name evidence="1" type="ORF">F9Y91_04885</name>
    <name evidence="2" type="ORF">O5404_05240</name>
</gene>
<dbReference type="AlphaFoldDB" id="A0A5P8AUN7"/>
<proteinExistence type="predicted"/>
<dbReference type="Proteomes" id="UP001164513">
    <property type="component" value="Plasmid pZSt-lp66"/>
</dbReference>
<evidence type="ECO:0000313" key="2">
    <source>
        <dbReference type="EMBL" id="WAZ72429.1"/>
    </source>
</evidence>
<dbReference type="RefSeq" id="WP_152301164.1">
    <property type="nucleotide sequence ID" value="NZ_CP044628.1"/>
</dbReference>
<name>A0A5P8AUN7_9SPIR</name>
<accession>A0A5P8AUN7</accession>
<reference evidence="2" key="2">
    <citation type="submission" date="2022-12" db="EMBL/GenBank/DDBJ databases">
        <title>B. miyamotoi WGS.</title>
        <authorList>
            <person name="Gabriele M."/>
            <person name="Kuleshov K.V."/>
            <person name="Hepner S."/>
            <person name="Hoornstra D."/>
            <person name="Hovius J.W."/>
            <person name="Platonov A.E."/>
            <person name="Fingerle V."/>
            <person name="Strube C."/>
        </authorList>
    </citation>
    <scope>NUCLEOTIDE SEQUENCE</scope>
    <source>
        <strain evidence="2">ZStruIII14-9</strain>
        <plasmid evidence="2">pZSt-lp66</plasmid>
    </source>
</reference>
<evidence type="ECO:0000313" key="3">
    <source>
        <dbReference type="Proteomes" id="UP001164513"/>
    </source>
</evidence>
<keyword evidence="1" id="KW-0614">Plasmid</keyword>